<evidence type="ECO:0000256" key="6">
    <source>
        <dbReference type="ARBA" id="ARBA00023242"/>
    </source>
</evidence>
<dbReference type="InterPro" id="IPR047260">
    <property type="entry name" value="ERCC1-like_central_dom"/>
</dbReference>
<dbReference type="PANTHER" id="PTHR12749">
    <property type="entry name" value="EXCISION REPAIR CROSS-COMPLEMENTING 1 ERCC1"/>
    <property type="match status" value="1"/>
</dbReference>
<keyword evidence="10" id="KW-0812">Transmembrane</keyword>
<comment type="similarity">
    <text evidence="2">Belongs to the ERCC1/RAD10/SWI10 family.</text>
</comment>
<accession>R7VCC8</accession>
<evidence type="ECO:0000256" key="2">
    <source>
        <dbReference type="ARBA" id="ARBA00008283"/>
    </source>
</evidence>
<feature type="transmembrane region" description="Helical" evidence="10">
    <location>
        <begin position="222"/>
        <end position="246"/>
    </location>
</feature>
<comment type="function">
    <text evidence="7">Non-catalytic component of a structure-specific DNA repair endonuclease responsible for the 5'-incision during DNA repair. Responsible, in conjunction with SLX4, for the first step in the repair of interstrand cross-links (ICL). Participates in the processing of anaphase bridge-generating DNA structures, which consist in incompletely processed DNA lesions arising during S or G2 phase, and can result in cytokinesis failure. Also required for homology-directed repair (HDR) of DNA double-strand breaks, in conjunction with SLX4.</text>
</comment>
<feature type="region of interest" description="Disordered" evidence="9">
    <location>
        <begin position="1"/>
        <end position="23"/>
    </location>
</feature>
<proteinExistence type="inferred from homology"/>
<keyword evidence="10" id="KW-0472">Membrane</keyword>
<dbReference type="GO" id="GO:0070522">
    <property type="term" value="C:ERCC4-ERCC1 complex"/>
    <property type="evidence" value="ECO:0007669"/>
    <property type="project" value="TreeGrafter"/>
</dbReference>
<dbReference type="FunFam" id="3.40.50.10130:FF:000001">
    <property type="entry name" value="DNA excision repair protein ERCC-1"/>
    <property type="match status" value="1"/>
</dbReference>
<keyword evidence="14" id="KW-1185">Reference proteome</keyword>
<dbReference type="GO" id="GO:0006302">
    <property type="term" value="P:double-strand break repair"/>
    <property type="evidence" value="ECO:0007669"/>
    <property type="project" value="UniProtKB-ARBA"/>
</dbReference>
<dbReference type="InterPro" id="IPR010994">
    <property type="entry name" value="RuvA_2-like"/>
</dbReference>
<dbReference type="AlphaFoldDB" id="R7VCC8"/>
<comment type="subcellular location">
    <subcellularLocation>
        <location evidence="1">Nucleus</location>
    </subcellularLocation>
</comment>
<dbReference type="EMBL" id="AMQN01005158">
    <property type="status" value="NOT_ANNOTATED_CDS"/>
    <property type="molecule type" value="Genomic_DNA"/>
</dbReference>
<dbReference type="Gene3D" id="3.40.50.10130">
    <property type="match status" value="1"/>
</dbReference>
<dbReference type="OrthoDB" id="10262814at2759"/>
<protein>
    <recommendedName>
        <fullName evidence="8">DNA excision repair protein ERCC-1</fullName>
    </recommendedName>
</protein>
<dbReference type="InterPro" id="IPR011335">
    <property type="entry name" value="Restrct_endonuc-II-like"/>
</dbReference>
<evidence type="ECO:0000256" key="8">
    <source>
        <dbReference type="ARBA" id="ARBA00071993"/>
    </source>
</evidence>
<name>R7VCC8_CAPTE</name>
<organism evidence="12">
    <name type="scientific">Capitella teleta</name>
    <name type="common">Polychaete worm</name>
    <dbReference type="NCBI Taxonomy" id="283909"/>
    <lineage>
        <taxon>Eukaryota</taxon>
        <taxon>Metazoa</taxon>
        <taxon>Spiralia</taxon>
        <taxon>Lophotrochozoa</taxon>
        <taxon>Annelida</taxon>
        <taxon>Polychaeta</taxon>
        <taxon>Sedentaria</taxon>
        <taxon>Scolecida</taxon>
        <taxon>Capitellidae</taxon>
        <taxon>Capitella</taxon>
    </lineage>
</organism>
<evidence type="ECO:0000256" key="3">
    <source>
        <dbReference type="ARBA" id="ARBA00022763"/>
    </source>
</evidence>
<dbReference type="STRING" id="283909.R7VCC8"/>
<dbReference type="Pfam" id="PF03834">
    <property type="entry name" value="Rad10"/>
    <property type="match status" value="1"/>
</dbReference>
<dbReference type="CDD" id="cd22325">
    <property type="entry name" value="ERCC1_C-like"/>
    <property type="match status" value="1"/>
</dbReference>
<keyword evidence="6" id="KW-0539">Nucleus</keyword>
<dbReference type="SUPFAM" id="SSF52980">
    <property type="entry name" value="Restriction endonuclease-like"/>
    <property type="match status" value="1"/>
</dbReference>
<evidence type="ECO:0000256" key="1">
    <source>
        <dbReference type="ARBA" id="ARBA00004123"/>
    </source>
</evidence>
<dbReference type="GO" id="GO:0070914">
    <property type="term" value="P:UV-damage excision repair"/>
    <property type="evidence" value="ECO:0007669"/>
    <property type="project" value="TreeGrafter"/>
</dbReference>
<feature type="domain" description="ERCC1-like central" evidence="11">
    <location>
        <begin position="28"/>
        <end position="140"/>
    </location>
</feature>
<evidence type="ECO:0000256" key="5">
    <source>
        <dbReference type="ARBA" id="ARBA00023204"/>
    </source>
</evidence>
<keyword evidence="10" id="KW-1133">Transmembrane helix</keyword>
<dbReference type="GO" id="GO:0006312">
    <property type="term" value="P:mitotic recombination"/>
    <property type="evidence" value="ECO:0007669"/>
    <property type="project" value="TreeGrafter"/>
</dbReference>
<dbReference type="EMBL" id="KB295285">
    <property type="protein sequence ID" value="ELU13340.1"/>
    <property type="molecule type" value="Genomic_DNA"/>
</dbReference>
<dbReference type="HOGENOM" id="CLU_041616_3_2_1"/>
<keyword evidence="4" id="KW-0238">DNA-binding</keyword>
<feature type="compositionally biased region" description="Low complexity" evidence="9">
    <location>
        <begin position="7"/>
        <end position="21"/>
    </location>
</feature>
<dbReference type="FunCoup" id="R7VCC8">
    <property type="interactions" value="1078"/>
</dbReference>
<dbReference type="GO" id="GO:0003697">
    <property type="term" value="F:single-stranded DNA binding"/>
    <property type="evidence" value="ECO:0007669"/>
    <property type="project" value="TreeGrafter"/>
</dbReference>
<dbReference type="OMA" id="PHCVLVH"/>
<keyword evidence="3" id="KW-0227">DNA damage</keyword>
<evidence type="ECO:0000256" key="4">
    <source>
        <dbReference type="ARBA" id="ARBA00023125"/>
    </source>
</evidence>
<dbReference type="Gene3D" id="1.10.150.20">
    <property type="entry name" value="5' to 3' exonuclease, C-terminal subdomain"/>
    <property type="match status" value="1"/>
</dbReference>
<evidence type="ECO:0000256" key="9">
    <source>
        <dbReference type="SAM" id="MobiDB-lite"/>
    </source>
</evidence>
<reference evidence="13" key="3">
    <citation type="submission" date="2015-06" db="UniProtKB">
        <authorList>
            <consortium name="EnsemblMetazoa"/>
        </authorList>
    </citation>
    <scope>IDENTIFICATION</scope>
</reference>
<dbReference type="FunFam" id="1.10.150.20:FF:000017">
    <property type="entry name" value="DNA excision repair protein ERCC-1"/>
    <property type="match status" value="1"/>
</dbReference>
<reference evidence="14" key="1">
    <citation type="submission" date="2012-12" db="EMBL/GenBank/DDBJ databases">
        <authorList>
            <person name="Hellsten U."/>
            <person name="Grimwood J."/>
            <person name="Chapman J.A."/>
            <person name="Shapiro H."/>
            <person name="Aerts A."/>
            <person name="Otillar R.P."/>
            <person name="Terry A.Y."/>
            <person name="Boore J.L."/>
            <person name="Simakov O."/>
            <person name="Marletaz F."/>
            <person name="Cho S.-J."/>
            <person name="Edsinger-Gonzales E."/>
            <person name="Havlak P."/>
            <person name="Kuo D.-H."/>
            <person name="Larsson T."/>
            <person name="Lv J."/>
            <person name="Arendt D."/>
            <person name="Savage R."/>
            <person name="Osoegawa K."/>
            <person name="de Jong P."/>
            <person name="Lindberg D.R."/>
            <person name="Seaver E.C."/>
            <person name="Weisblat D.A."/>
            <person name="Putnam N.H."/>
            <person name="Grigoriev I.V."/>
            <person name="Rokhsar D.S."/>
        </authorList>
    </citation>
    <scope>NUCLEOTIDE SEQUENCE</scope>
    <source>
        <strain evidence="14">I ESC-2004</strain>
    </source>
</reference>
<reference evidence="12 14" key="2">
    <citation type="journal article" date="2013" name="Nature">
        <title>Insights into bilaterian evolution from three spiralian genomes.</title>
        <authorList>
            <person name="Simakov O."/>
            <person name="Marletaz F."/>
            <person name="Cho S.J."/>
            <person name="Edsinger-Gonzales E."/>
            <person name="Havlak P."/>
            <person name="Hellsten U."/>
            <person name="Kuo D.H."/>
            <person name="Larsson T."/>
            <person name="Lv J."/>
            <person name="Arendt D."/>
            <person name="Savage R."/>
            <person name="Osoegawa K."/>
            <person name="de Jong P."/>
            <person name="Grimwood J."/>
            <person name="Chapman J.A."/>
            <person name="Shapiro H."/>
            <person name="Aerts A."/>
            <person name="Otillar R.P."/>
            <person name="Terry A.Y."/>
            <person name="Boore J.L."/>
            <person name="Grigoriev I.V."/>
            <person name="Lindberg D.R."/>
            <person name="Seaver E.C."/>
            <person name="Weisblat D.A."/>
            <person name="Putnam N.H."/>
            <person name="Rokhsar D.S."/>
        </authorList>
    </citation>
    <scope>NUCLEOTIDE SEQUENCE</scope>
    <source>
        <strain evidence="12 14">I ESC-2004</strain>
    </source>
</reference>
<dbReference type="GO" id="GO:0032204">
    <property type="term" value="P:regulation of telomere maintenance"/>
    <property type="evidence" value="ECO:0007669"/>
    <property type="project" value="UniProtKB-ARBA"/>
</dbReference>
<dbReference type="SUPFAM" id="SSF47781">
    <property type="entry name" value="RuvA domain 2-like"/>
    <property type="match status" value="1"/>
</dbReference>
<gene>
    <name evidence="12" type="ORF">CAPTEDRAFT_166856</name>
</gene>
<evidence type="ECO:0000313" key="14">
    <source>
        <dbReference type="Proteomes" id="UP000014760"/>
    </source>
</evidence>
<dbReference type="PANTHER" id="PTHR12749:SF0">
    <property type="entry name" value="DNA EXCISION REPAIR PROTEIN ERCC-1"/>
    <property type="match status" value="1"/>
</dbReference>
<sequence length="261" mass="29544">MASTNVPGPGSSSSKTESPSRPARKNCIIVSSRQRGNPILKHIRNVAWEFGETVADYELGLTTCALFLSLRYHLLTPNYIHERLKQLGHCYNLRVLLVLIDVKDPHHCLQELASVCILSDCTLMVAFSPEEAGRYLETYKSFETKPPDLIMEKTEANFLSKFTDCLTSVRKINKTDAATLLSTFKTFDAISEANVEDLSLLPGFGPQKVRAFSFLYKRTCFYLGWPTIFCWVDLFLHVLLTMCVLFSSFQAQNNRPDENNV</sequence>
<dbReference type="Pfam" id="PF14520">
    <property type="entry name" value="HHH_5"/>
    <property type="match status" value="1"/>
</dbReference>
<evidence type="ECO:0000313" key="13">
    <source>
        <dbReference type="EnsemblMetazoa" id="CapteP166856"/>
    </source>
</evidence>
<evidence type="ECO:0000313" key="12">
    <source>
        <dbReference type="EMBL" id="ELU13340.1"/>
    </source>
</evidence>
<evidence type="ECO:0000259" key="11">
    <source>
        <dbReference type="Pfam" id="PF03834"/>
    </source>
</evidence>
<dbReference type="GO" id="GO:0003684">
    <property type="term" value="F:damaged DNA binding"/>
    <property type="evidence" value="ECO:0007669"/>
    <property type="project" value="InterPro"/>
</dbReference>
<evidence type="ECO:0000256" key="7">
    <source>
        <dbReference type="ARBA" id="ARBA00054210"/>
    </source>
</evidence>
<dbReference type="Proteomes" id="UP000014760">
    <property type="component" value="Unassembled WGS sequence"/>
</dbReference>
<dbReference type="EnsemblMetazoa" id="CapteT166856">
    <property type="protein sequence ID" value="CapteP166856"/>
    <property type="gene ID" value="CapteG166856"/>
</dbReference>
<evidence type="ECO:0000256" key="10">
    <source>
        <dbReference type="SAM" id="Phobius"/>
    </source>
</evidence>
<dbReference type="NCBIfam" id="TIGR00597">
    <property type="entry name" value="rad10"/>
    <property type="match status" value="1"/>
</dbReference>
<dbReference type="GO" id="GO:0006289">
    <property type="term" value="P:nucleotide-excision repair"/>
    <property type="evidence" value="ECO:0007669"/>
    <property type="project" value="UniProtKB-ARBA"/>
</dbReference>
<dbReference type="GO" id="GO:0000110">
    <property type="term" value="C:nucleotide-excision repair factor 1 complex"/>
    <property type="evidence" value="ECO:0007669"/>
    <property type="project" value="TreeGrafter"/>
</dbReference>
<dbReference type="InterPro" id="IPR004579">
    <property type="entry name" value="ERCC1/RAD10/SWI10"/>
</dbReference>
<keyword evidence="5" id="KW-0234">DNA repair</keyword>